<dbReference type="AlphaFoldDB" id="A0A074ZPW8"/>
<protein>
    <submittedName>
        <fullName evidence="1">Uncharacterized protein</fullName>
    </submittedName>
</protein>
<dbReference type="CTD" id="20318120"/>
<organism evidence="1 2">
    <name type="scientific">Opisthorchis viverrini</name>
    <name type="common">Southeast Asian liver fluke</name>
    <dbReference type="NCBI Taxonomy" id="6198"/>
    <lineage>
        <taxon>Eukaryota</taxon>
        <taxon>Metazoa</taxon>
        <taxon>Spiralia</taxon>
        <taxon>Lophotrochozoa</taxon>
        <taxon>Platyhelminthes</taxon>
        <taxon>Trematoda</taxon>
        <taxon>Digenea</taxon>
        <taxon>Opisthorchiida</taxon>
        <taxon>Opisthorchiata</taxon>
        <taxon>Opisthorchiidae</taxon>
        <taxon>Opisthorchis</taxon>
    </lineage>
</organism>
<dbReference type="Proteomes" id="UP000054324">
    <property type="component" value="Unassembled WGS sequence"/>
</dbReference>
<dbReference type="KEGG" id="ovi:T265_03933"/>
<dbReference type="GeneID" id="20318120"/>
<evidence type="ECO:0000313" key="1">
    <source>
        <dbReference type="EMBL" id="KER29468.1"/>
    </source>
</evidence>
<name>A0A074ZPW8_OPIVI</name>
<accession>A0A074ZPW8</accession>
<keyword evidence="2" id="KW-1185">Reference proteome</keyword>
<gene>
    <name evidence="1" type="ORF">T265_03933</name>
</gene>
<sequence length="73" mass="8505">MDSNKLEFGTRQHQFYVQLKFCQSDVQTQNKLDGSSGLGLPHETQEDRFVHNMRRPGREPHCDPVIIFVDTFP</sequence>
<dbReference type="RefSeq" id="XP_009166798.1">
    <property type="nucleotide sequence ID" value="XM_009168534.1"/>
</dbReference>
<proteinExistence type="predicted"/>
<reference evidence="1 2" key="1">
    <citation type="submission" date="2013-11" db="EMBL/GenBank/DDBJ databases">
        <title>Opisthorchis viverrini - life in the bile duct.</title>
        <authorList>
            <person name="Young N.D."/>
            <person name="Nagarajan N."/>
            <person name="Lin S.J."/>
            <person name="Korhonen P.K."/>
            <person name="Jex A.R."/>
            <person name="Hall R.S."/>
            <person name="Safavi-Hemami H."/>
            <person name="Kaewkong W."/>
            <person name="Bertrand D."/>
            <person name="Gao S."/>
            <person name="Seet Q."/>
            <person name="Wongkham S."/>
            <person name="Teh B.T."/>
            <person name="Wongkham C."/>
            <person name="Intapan P.M."/>
            <person name="Maleewong W."/>
            <person name="Yang X."/>
            <person name="Hu M."/>
            <person name="Wang Z."/>
            <person name="Hofmann A."/>
            <person name="Sternberg P.W."/>
            <person name="Tan P."/>
            <person name="Wang J."/>
            <person name="Gasser R.B."/>
        </authorList>
    </citation>
    <scope>NUCLEOTIDE SEQUENCE [LARGE SCALE GENOMIC DNA]</scope>
</reference>
<dbReference type="EMBL" id="KL596678">
    <property type="protein sequence ID" value="KER29468.1"/>
    <property type="molecule type" value="Genomic_DNA"/>
</dbReference>
<evidence type="ECO:0000313" key="2">
    <source>
        <dbReference type="Proteomes" id="UP000054324"/>
    </source>
</evidence>